<keyword evidence="1" id="KW-0175">Coiled coil</keyword>
<dbReference type="SMART" id="SM00857">
    <property type="entry name" value="Resolvase"/>
    <property type="match status" value="1"/>
</dbReference>
<dbReference type="Pfam" id="PF07508">
    <property type="entry name" value="Recombinase"/>
    <property type="match status" value="1"/>
</dbReference>
<dbReference type="PROSITE" id="PS51736">
    <property type="entry name" value="RECOMBINASES_3"/>
    <property type="match status" value="1"/>
</dbReference>
<evidence type="ECO:0000313" key="5">
    <source>
        <dbReference type="Proteomes" id="UP000759273"/>
    </source>
</evidence>
<dbReference type="Gene3D" id="3.90.1750.20">
    <property type="entry name" value="Putative Large Serine Recombinase, Chain B, Domain 2"/>
    <property type="match status" value="1"/>
</dbReference>
<dbReference type="InterPro" id="IPR006119">
    <property type="entry name" value="Resolv_N"/>
</dbReference>
<sequence>MSNARIIEIPATRQIRSGKNNTMRKMRVAAYCRVSTEEEEQQGSFETQKLYYTEKINSTSEWELAGIYADDGISGIHTKKRDGFNQMIQDCKKKKIDLILTKSISRFARNTLDSIQYVRMLKAIGIAVIFEKENINTSTMNSEMILTVLSAFAQAESESISQNVARGKRMGFRQGKFPFPYGQILGYRKGLDGKPEVIPEEAEVIRMIFNSYLQGASLLTIKKKLEAGGVLTARGNKKWSSESVQRILQNEKYCGDVLLQKTFIEDVLTGVSKKNTGQLPQYYIENNHEGIVTKQMFREVQAEIARRNSKSAANQRKRHQGRYNSKYALSERLVCGDCGSPYKRVTWNIHGRKQIVWRCVNRLEYGTKFCSHSPSIPEEELHQAILKAVQNLAANFTDEVAAQLDGILRQMEAGENLKAQLQKQLEKAQQEFNRLLEMSLELDESTPFLDDKLRKLSGKIKILKANIAESTDGKGEDEEATKQLTAQDLLIKEYDDILTARIIEKVIVHSRQEIEIYFIGGYTQKIDLT</sequence>
<evidence type="ECO:0000256" key="1">
    <source>
        <dbReference type="SAM" id="Coils"/>
    </source>
</evidence>
<evidence type="ECO:0000313" key="4">
    <source>
        <dbReference type="EMBL" id="MBS5331363.1"/>
    </source>
</evidence>
<evidence type="ECO:0000259" key="3">
    <source>
        <dbReference type="PROSITE" id="PS51737"/>
    </source>
</evidence>
<dbReference type="InterPro" id="IPR011109">
    <property type="entry name" value="DNA_bind_recombinase_dom"/>
</dbReference>
<evidence type="ECO:0000259" key="2">
    <source>
        <dbReference type="PROSITE" id="PS51736"/>
    </source>
</evidence>
<dbReference type="SUPFAM" id="SSF53041">
    <property type="entry name" value="Resolvase-like"/>
    <property type="match status" value="1"/>
</dbReference>
<dbReference type="Pfam" id="PF00239">
    <property type="entry name" value="Resolvase"/>
    <property type="match status" value="1"/>
</dbReference>
<dbReference type="PANTHER" id="PTHR30461:SF23">
    <property type="entry name" value="DNA RECOMBINASE-RELATED"/>
    <property type="match status" value="1"/>
</dbReference>
<dbReference type="PROSITE" id="PS51737">
    <property type="entry name" value="RECOMBINASE_DNA_BIND"/>
    <property type="match status" value="1"/>
</dbReference>
<name>A0A943DF23_9FIRM</name>
<dbReference type="Proteomes" id="UP000759273">
    <property type="component" value="Unassembled WGS sequence"/>
</dbReference>
<dbReference type="InterPro" id="IPR036162">
    <property type="entry name" value="Resolvase-like_N_sf"/>
</dbReference>
<dbReference type="InterPro" id="IPR038109">
    <property type="entry name" value="DNA_bind_recomb_sf"/>
</dbReference>
<accession>A0A943DF23</accession>
<dbReference type="Pfam" id="PF13408">
    <property type="entry name" value="Zn_ribbon_recom"/>
    <property type="match status" value="1"/>
</dbReference>
<dbReference type="GO" id="GO:0000150">
    <property type="term" value="F:DNA strand exchange activity"/>
    <property type="evidence" value="ECO:0007669"/>
    <property type="project" value="InterPro"/>
</dbReference>
<feature type="coiled-coil region" evidence="1">
    <location>
        <begin position="404"/>
        <end position="445"/>
    </location>
</feature>
<dbReference type="AlphaFoldDB" id="A0A943DF23"/>
<feature type="domain" description="Recombinase" evidence="3">
    <location>
        <begin position="180"/>
        <end position="310"/>
    </location>
</feature>
<organism evidence="4 5">
    <name type="scientific">Subdoligranulum variabile</name>
    <dbReference type="NCBI Taxonomy" id="214851"/>
    <lineage>
        <taxon>Bacteria</taxon>
        <taxon>Bacillati</taxon>
        <taxon>Bacillota</taxon>
        <taxon>Clostridia</taxon>
        <taxon>Eubacteriales</taxon>
        <taxon>Oscillospiraceae</taxon>
        <taxon>Subdoligranulum</taxon>
    </lineage>
</organism>
<dbReference type="Gene3D" id="3.40.50.1390">
    <property type="entry name" value="Resolvase, N-terminal catalytic domain"/>
    <property type="match status" value="1"/>
</dbReference>
<dbReference type="InterPro" id="IPR025827">
    <property type="entry name" value="Zn_ribbon_recom_dom"/>
</dbReference>
<feature type="domain" description="Resolvase/invertase-type recombinase catalytic" evidence="2">
    <location>
        <begin position="27"/>
        <end position="175"/>
    </location>
</feature>
<comment type="caution">
    <text evidence="4">The sequence shown here is derived from an EMBL/GenBank/DDBJ whole genome shotgun (WGS) entry which is preliminary data.</text>
</comment>
<dbReference type="GO" id="GO:0003677">
    <property type="term" value="F:DNA binding"/>
    <property type="evidence" value="ECO:0007669"/>
    <property type="project" value="InterPro"/>
</dbReference>
<dbReference type="PANTHER" id="PTHR30461">
    <property type="entry name" value="DNA-INVERTASE FROM LAMBDOID PROPHAGE"/>
    <property type="match status" value="1"/>
</dbReference>
<proteinExistence type="predicted"/>
<dbReference type="EMBL" id="JAGZGG010000003">
    <property type="protein sequence ID" value="MBS5331363.1"/>
    <property type="molecule type" value="Genomic_DNA"/>
</dbReference>
<dbReference type="InterPro" id="IPR050639">
    <property type="entry name" value="SSR_resolvase"/>
</dbReference>
<protein>
    <submittedName>
        <fullName evidence="4">Recombinase family protein</fullName>
    </submittedName>
</protein>
<dbReference type="CDD" id="cd00338">
    <property type="entry name" value="Ser_Recombinase"/>
    <property type="match status" value="1"/>
</dbReference>
<gene>
    <name evidence="4" type="ORF">KHY36_02390</name>
</gene>
<reference evidence="4" key="1">
    <citation type="submission" date="2021-02" db="EMBL/GenBank/DDBJ databases">
        <title>Infant gut strain persistence is associated with maternal origin, phylogeny, and functional potential including surface adhesion and iron acquisition.</title>
        <authorList>
            <person name="Lou Y.C."/>
        </authorList>
    </citation>
    <scope>NUCLEOTIDE SEQUENCE</scope>
    <source>
        <strain evidence="4">L3_101_000M1_dasL3_101_000M1_concoct_87</strain>
    </source>
</reference>